<evidence type="ECO:0000256" key="2">
    <source>
        <dbReference type="ARBA" id="ARBA00012918"/>
    </source>
</evidence>
<dbReference type="AlphaFoldDB" id="A0A0D1ZYG6"/>
<dbReference type="VEuPathDB" id="FungiDB:PV10_06404"/>
<comment type="catalytic activity">
    <reaction evidence="6">
        <text>L-glutamine + H2O = L-glutamate + NH4(+)</text>
        <dbReference type="Rhea" id="RHEA:15889"/>
        <dbReference type="ChEBI" id="CHEBI:15377"/>
        <dbReference type="ChEBI" id="CHEBI:28938"/>
        <dbReference type="ChEBI" id="CHEBI:29985"/>
        <dbReference type="ChEBI" id="CHEBI:58359"/>
        <dbReference type="EC" id="3.5.1.2"/>
    </reaction>
</comment>
<dbReference type="SUPFAM" id="SSF52317">
    <property type="entry name" value="Class I glutamine amidotransferase-like"/>
    <property type="match status" value="1"/>
</dbReference>
<dbReference type="PANTHER" id="PTHR31559:SF0">
    <property type="entry name" value="PYRIDOXAL 5'-PHOSPHATE SYNTHASE SUBUNIT SNO1-RELATED"/>
    <property type="match status" value="1"/>
</dbReference>
<proteinExistence type="inferred from homology"/>
<dbReference type="HOGENOM" id="CLU_069674_0_0_1"/>
<comment type="similarity">
    <text evidence="1">Belongs to the glutaminase PdxT/SNO family.</text>
</comment>
<dbReference type="EC" id="3.5.1.2" evidence="2"/>
<dbReference type="PROSITE" id="PS01236">
    <property type="entry name" value="PDXT_SNO_1"/>
    <property type="match status" value="1"/>
</dbReference>
<dbReference type="CDD" id="cd01749">
    <property type="entry name" value="GATase1_PB"/>
    <property type="match status" value="1"/>
</dbReference>
<dbReference type="GO" id="GO:0005829">
    <property type="term" value="C:cytosol"/>
    <property type="evidence" value="ECO:0007669"/>
    <property type="project" value="TreeGrafter"/>
</dbReference>
<dbReference type="GO" id="GO:0042823">
    <property type="term" value="P:pyridoxal phosphate biosynthetic process"/>
    <property type="evidence" value="ECO:0007669"/>
    <property type="project" value="InterPro"/>
</dbReference>
<accession>A0A0D1ZYG6</accession>
<dbReference type="NCBIfam" id="TIGR03800">
    <property type="entry name" value="PLP_synth_Pdx2"/>
    <property type="match status" value="1"/>
</dbReference>
<dbReference type="InterPro" id="IPR002161">
    <property type="entry name" value="PdxT/SNO"/>
</dbReference>
<dbReference type="PROSITE" id="PS51130">
    <property type="entry name" value="PDXT_SNO_2"/>
    <property type="match status" value="1"/>
</dbReference>
<dbReference type="RefSeq" id="XP_016223487.1">
    <property type="nucleotide sequence ID" value="XM_016371194.1"/>
</dbReference>
<dbReference type="GO" id="GO:1903600">
    <property type="term" value="C:glutaminase complex"/>
    <property type="evidence" value="ECO:0007669"/>
    <property type="project" value="TreeGrafter"/>
</dbReference>
<evidence type="ECO:0000256" key="6">
    <source>
        <dbReference type="ARBA" id="ARBA00049534"/>
    </source>
</evidence>
<dbReference type="STRING" id="212818.A0A0D1ZYG6"/>
<reference evidence="7 8" key="1">
    <citation type="submission" date="2015-01" db="EMBL/GenBank/DDBJ databases">
        <title>The Genome Sequence of Exophiala mesophila CBS40295.</title>
        <authorList>
            <consortium name="The Broad Institute Genomics Platform"/>
            <person name="Cuomo C."/>
            <person name="de Hoog S."/>
            <person name="Gorbushina A."/>
            <person name="Stielow B."/>
            <person name="Teixiera M."/>
            <person name="Abouelleil A."/>
            <person name="Chapman S.B."/>
            <person name="Priest M."/>
            <person name="Young S.K."/>
            <person name="Wortman J."/>
            <person name="Nusbaum C."/>
            <person name="Birren B."/>
        </authorList>
    </citation>
    <scope>NUCLEOTIDE SEQUENCE [LARGE SCALE GENOMIC DNA]</scope>
    <source>
        <strain evidence="7 8">CBS 40295</strain>
    </source>
</reference>
<name>A0A0D1ZYG6_EXOME</name>
<dbReference type="GO" id="GO:0004359">
    <property type="term" value="F:glutaminase activity"/>
    <property type="evidence" value="ECO:0007669"/>
    <property type="project" value="UniProtKB-EC"/>
</dbReference>
<dbReference type="GO" id="GO:0008614">
    <property type="term" value="P:pyridoxine metabolic process"/>
    <property type="evidence" value="ECO:0007669"/>
    <property type="project" value="TreeGrafter"/>
</dbReference>
<keyword evidence="8" id="KW-1185">Reference proteome</keyword>
<dbReference type="PANTHER" id="PTHR31559">
    <property type="entry name" value="PYRIDOXAL 5'-PHOSPHATE SYNTHASE SUBUNIT SNO"/>
    <property type="match status" value="1"/>
</dbReference>
<sequence>MPNPTTITVGVLALQGAFLEHLNLLRRAATQLQSQSDSTSQDELHFDLIQVRNVAQLSKCDALIIPGGESTTMSLVAAQSGLLEPLREFVKVHRKPTWGTCAGLILLAEAANATKKGGQELIGGLDVRVNRNHFGRQVESFQADLDLPFLNEAANQTNGSSSSPAPFQGIFIRAPVVEKILPNVDGIQKDEQQVAETVVAPSKSAKDDRARLAMSSTVEIMGKLPGRVRKASTGGEEVSAGDEVGDIIAVQQGNVFGTSFHPELTADARIHVWWLNRVVESTDRMAV</sequence>
<evidence type="ECO:0000256" key="3">
    <source>
        <dbReference type="ARBA" id="ARBA00022801"/>
    </source>
</evidence>
<protein>
    <recommendedName>
        <fullName evidence="2">glutaminase</fullName>
        <ecNumber evidence="2">3.5.1.2</ecNumber>
    </recommendedName>
</protein>
<gene>
    <name evidence="7" type="ORF">PV10_06404</name>
</gene>
<evidence type="ECO:0000256" key="4">
    <source>
        <dbReference type="ARBA" id="ARBA00022962"/>
    </source>
</evidence>
<dbReference type="EMBL" id="KN847523">
    <property type="protein sequence ID" value="KIV91913.1"/>
    <property type="molecule type" value="Genomic_DNA"/>
</dbReference>
<dbReference type="GeneID" id="27324249"/>
<dbReference type="Proteomes" id="UP000054302">
    <property type="component" value="Unassembled WGS sequence"/>
</dbReference>
<evidence type="ECO:0000256" key="1">
    <source>
        <dbReference type="ARBA" id="ARBA00008345"/>
    </source>
</evidence>
<dbReference type="PROSITE" id="PS51273">
    <property type="entry name" value="GATASE_TYPE_1"/>
    <property type="match status" value="1"/>
</dbReference>
<dbReference type="OrthoDB" id="2039at2759"/>
<evidence type="ECO:0000313" key="7">
    <source>
        <dbReference type="EMBL" id="KIV91913.1"/>
    </source>
</evidence>
<keyword evidence="4" id="KW-0315">Glutamine amidotransferase</keyword>
<keyword evidence="5" id="KW-0456">Lyase</keyword>
<dbReference type="InterPro" id="IPR021196">
    <property type="entry name" value="PdxT/SNO_CS"/>
</dbReference>
<dbReference type="InterPro" id="IPR029062">
    <property type="entry name" value="Class_I_gatase-like"/>
</dbReference>
<dbReference type="Gene3D" id="3.40.50.880">
    <property type="match status" value="1"/>
</dbReference>
<evidence type="ECO:0000313" key="8">
    <source>
        <dbReference type="Proteomes" id="UP000054302"/>
    </source>
</evidence>
<dbReference type="HAMAP" id="MF_01615">
    <property type="entry name" value="PdxT"/>
    <property type="match status" value="1"/>
</dbReference>
<evidence type="ECO:0000256" key="5">
    <source>
        <dbReference type="ARBA" id="ARBA00023239"/>
    </source>
</evidence>
<dbReference type="Pfam" id="PF01174">
    <property type="entry name" value="SNO"/>
    <property type="match status" value="2"/>
</dbReference>
<dbReference type="GO" id="GO:0016829">
    <property type="term" value="F:lyase activity"/>
    <property type="evidence" value="ECO:0007669"/>
    <property type="project" value="UniProtKB-KW"/>
</dbReference>
<dbReference type="OMA" id="GMIMLAD"/>
<organism evidence="7 8">
    <name type="scientific">Exophiala mesophila</name>
    <name type="common">Black yeast-like fungus</name>
    <dbReference type="NCBI Taxonomy" id="212818"/>
    <lineage>
        <taxon>Eukaryota</taxon>
        <taxon>Fungi</taxon>
        <taxon>Dikarya</taxon>
        <taxon>Ascomycota</taxon>
        <taxon>Pezizomycotina</taxon>
        <taxon>Eurotiomycetes</taxon>
        <taxon>Chaetothyriomycetidae</taxon>
        <taxon>Chaetothyriales</taxon>
        <taxon>Herpotrichiellaceae</taxon>
        <taxon>Exophiala</taxon>
    </lineage>
</organism>
<keyword evidence="3" id="KW-0378">Hydrolase</keyword>